<dbReference type="RefSeq" id="WP_004002854.1">
    <property type="nucleotide sequence ID" value="NZ_AMLP01000228.1"/>
</dbReference>
<name>L8P664_STRVR</name>
<feature type="domain" description="Transposase IS30-like HTH" evidence="3">
    <location>
        <begin position="5"/>
        <end position="45"/>
    </location>
</feature>
<dbReference type="SUPFAM" id="SSF46785">
    <property type="entry name" value="Winged helix' DNA-binding domain"/>
    <property type="match status" value="1"/>
</dbReference>
<dbReference type="CDD" id="cd00090">
    <property type="entry name" value="HTH_ARSR"/>
    <property type="match status" value="1"/>
</dbReference>
<dbReference type="InterPro" id="IPR036388">
    <property type="entry name" value="WH-like_DNA-bd_sf"/>
</dbReference>
<dbReference type="Pfam" id="PF13936">
    <property type="entry name" value="HTH_38"/>
    <property type="match status" value="1"/>
</dbReference>
<reference evidence="4 5" key="1">
    <citation type="journal article" date="2013" name="Genome Announc.">
        <title>Draft Genome Sequence of Streptomyces viridochromogenes Strain Tu57, Producer of Avilamycin.</title>
        <authorList>
            <person name="Gruning B.A."/>
            <person name="Erxleben A."/>
            <person name="Hahnlein A."/>
            <person name="Gunther S."/>
        </authorList>
    </citation>
    <scope>NUCLEOTIDE SEQUENCE [LARGE SCALE GENOMIC DNA]</scope>
    <source>
        <strain evidence="4 5">Tue57</strain>
    </source>
</reference>
<gene>
    <name evidence="4" type="ORF">STVIR_7390</name>
</gene>
<evidence type="ECO:0008006" key="6">
    <source>
        <dbReference type="Google" id="ProtNLM"/>
    </source>
</evidence>
<feature type="domain" description="HTH marR-type" evidence="2">
    <location>
        <begin position="104"/>
        <end position="164"/>
    </location>
</feature>
<dbReference type="PATRIC" id="fig|1160705.3.peg.7299"/>
<dbReference type="InterPro" id="IPR000835">
    <property type="entry name" value="HTH_MarR-typ"/>
</dbReference>
<protein>
    <recommendedName>
        <fullName evidence="6">MarR family transcriptional regulator</fullName>
    </recommendedName>
</protein>
<dbReference type="GO" id="GO:0032196">
    <property type="term" value="P:transposition"/>
    <property type="evidence" value="ECO:0007669"/>
    <property type="project" value="TreeGrafter"/>
</dbReference>
<dbReference type="InterPro" id="IPR051917">
    <property type="entry name" value="Transposase-Integrase"/>
</dbReference>
<comment type="caution">
    <text evidence="4">The sequence shown here is derived from an EMBL/GenBank/DDBJ whole genome shotgun (WGS) entry which is preliminary data.</text>
</comment>
<evidence type="ECO:0000256" key="1">
    <source>
        <dbReference type="SAM" id="MobiDB-lite"/>
    </source>
</evidence>
<dbReference type="InterPro" id="IPR036390">
    <property type="entry name" value="WH_DNA-bd_sf"/>
</dbReference>
<dbReference type="GO" id="GO:0004803">
    <property type="term" value="F:transposase activity"/>
    <property type="evidence" value="ECO:0007669"/>
    <property type="project" value="TreeGrafter"/>
</dbReference>
<dbReference type="Pfam" id="PF12802">
    <property type="entry name" value="MarR_2"/>
    <property type="match status" value="1"/>
</dbReference>
<sequence>MPGGRLTAEDRQRIAEGLAEGLGYAEIGRRLGRPASTVMREVTRNGGPDDYRANRAQEATRQRARRRKQPQPPAPPIPDSGHGRDPRAVQDFTESFTTLLVQQGMPRVAAGVMACLYITDTGTLTAADLVQRLRISPASVSHAVTFLEQQGLLRRERTPGVRRERYVIDDGIWLRSLRATVQMNDALVAASRRGVEILGSGTPAGARFESSAELLLLVSESLRQVMERWRQTRGAPSGGDSDDG</sequence>
<dbReference type="PANTHER" id="PTHR10948:SF23">
    <property type="entry name" value="TRANSPOSASE INSI FOR INSERTION SEQUENCE ELEMENT IS30A-RELATED"/>
    <property type="match status" value="1"/>
</dbReference>
<feature type="region of interest" description="Disordered" evidence="1">
    <location>
        <begin position="30"/>
        <end position="88"/>
    </location>
</feature>
<feature type="compositionally biased region" description="Basic and acidic residues" evidence="1">
    <location>
        <begin position="41"/>
        <end position="61"/>
    </location>
</feature>
<dbReference type="AlphaFoldDB" id="L8P664"/>
<proteinExistence type="predicted"/>
<dbReference type="InterPro" id="IPR025246">
    <property type="entry name" value="IS30-like_HTH"/>
</dbReference>
<evidence type="ECO:0000259" key="3">
    <source>
        <dbReference type="Pfam" id="PF13936"/>
    </source>
</evidence>
<organism evidence="4 5">
    <name type="scientific">Streptomyces viridochromogenes Tue57</name>
    <dbReference type="NCBI Taxonomy" id="1160705"/>
    <lineage>
        <taxon>Bacteria</taxon>
        <taxon>Bacillati</taxon>
        <taxon>Actinomycetota</taxon>
        <taxon>Actinomycetes</taxon>
        <taxon>Kitasatosporales</taxon>
        <taxon>Streptomycetaceae</taxon>
        <taxon>Streptomyces</taxon>
    </lineage>
</organism>
<dbReference type="InterPro" id="IPR011991">
    <property type="entry name" value="ArsR-like_HTH"/>
</dbReference>
<dbReference type="PANTHER" id="PTHR10948">
    <property type="entry name" value="TRANSPOSASE"/>
    <property type="match status" value="1"/>
</dbReference>
<dbReference type="EMBL" id="AMLP01000228">
    <property type="protein sequence ID" value="ELS51618.1"/>
    <property type="molecule type" value="Genomic_DNA"/>
</dbReference>
<accession>L8P664</accession>
<evidence type="ECO:0000313" key="5">
    <source>
        <dbReference type="Proteomes" id="UP000011205"/>
    </source>
</evidence>
<dbReference type="GO" id="GO:0003700">
    <property type="term" value="F:DNA-binding transcription factor activity"/>
    <property type="evidence" value="ECO:0007669"/>
    <property type="project" value="InterPro"/>
</dbReference>
<evidence type="ECO:0000259" key="2">
    <source>
        <dbReference type="Pfam" id="PF12802"/>
    </source>
</evidence>
<dbReference type="GO" id="GO:0005829">
    <property type="term" value="C:cytosol"/>
    <property type="evidence" value="ECO:0007669"/>
    <property type="project" value="TreeGrafter"/>
</dbReference>
<evidence type="ECO:0000313" key="4">
    <source>
        <dbReference type="EMBL" id="ELS51618.1"/>
    </source>
</evidence>
<dbReference type="Gene3D" id="1.10.10.10">
    <property type="entry name" value="Winged helix-like DNA-binding domain superfamily/Winged helix DNA-binding domain"/>
    <property type="match status" value="1"/>
</dbReference>
<dbReference type="Proteomes" id="UP000011205">
    <property type="component" value="Unassembled WGS sequence"/>
</dbReference>